<protein>
    <submittedName>
        <fullName evidence="1">Uncharacterized protein</fullName>
    </submittedName>
</protein>
<gene>
    <name evidence="1" type="ORF">E4L95_18875</name>
</gene>
<dbReference type="EMBL" id="SRPG01000276">
    <property type="protein sequence ID" value="TGN48684.1"/>
    <property type="molecule type" value="Genomic_DNA"/>
</dbReference>
<reference evidence="1 2" key="1">
    <citation type="submission" date="2019-03" db="EMBL/GenBank/DDBJ databases">
        <authorList>
            <person name="Li J."/>
        </authorList>
    </citation>
    <scope>NUCLEOTIDE SEQUENCE [LARGE SCALE GENOMIC DNA]</scope>
    <source>
        <strain evidence="1 2">3058</strain>
    </source>
</reference>
<dbReference type="RefSeq" id="WP_135818894.1">
    <property type="nucleotide sequence ID" value="NZ_SRPG01000276.1"/>
</dbReference>
<dbReference type="Proteomes" id="UP000297972">
    <property type="component" value="Unassembled WGS sequence"/>
</dbReference>
<proteinExistence type="predicted"/>
<evidence type="ECO:0000313" key="1">
    <source>
        <dbReference type="EMBL" id="TGN48684.1"/>
    </source>
</evidence>
<evidence type="ECO:0000313" key="2">
    <source>
        <dbReference type="Proteomes" id="UP000297972"/>
    </source>
</evidence>
<dbReference type="OrthoDB" id="9787680at2"/>
<dbReference type="AlphaFoldDB" id="A0A4Z1CDS7"/>
<sequence length="133" mass="14999">MWRHTRPKKACVEAPFRSTDLRFIELPHAWPDRLSSEAYLHDSLVSMLNSDKDIRDGIAVARLVSRFTSEPVIRSAYLMASTEAEDDLFPILARRSSRSCTTLTSAFARQLPWRRCASSMGTSAPPRSPKAAF</sequence>
<comment type="caution">
    <text evidence="1">The sequence shown here is derived from an EMBL/GenBank/DDBJ whole genome shotgun (WGS) entry which is preliminary data.</text>
</comment>
<keyword evidence="2" id="KW-1185">Reference proteome</keyword>
<name>A0A4Z1CDS7_9RHOB</name>
<organism evidence="1 2">
    <name type="scientific">Paracoccus liaowanqingii</name>
    <dbReference type="NCBI Taxonomy" id="2560053"/>
    <lineage>
        <taxon>Bacteria</taxon>
        <taxon>Pseudomonadati</taxon>
        <taxon>Pseudomonadota</taxon>
        <taxon>Alphaproteobacteria</taxon>
        <taxon>Rhodobacterales</taxon>
        <taxon>Paracoccaceae</taxon>
        <taxon>Paracoccus</taxon>
    </lineage>
</organism>
<accession>A0A4Z1CDS7</accession>